<organism evidence="10 11">
    <name type="scientific">Pseudoalteromonas porphyrae</name>
    <dbReference type="NCBI Taxonomy" id="187330"/>
    <lineage>
        <taxon>Bacteria</taxon>
        <taxon>Pseudomonadati</taxon>
        <taxon>Pseudomonadota</taxon>
        <taxon>Gammaproteobacteria</taxon>
        <taxon>Alteromonadales</taxon>
        <taxon>Pseudoalteromonadaceae</taxon>
        <taxon>Pseudoalteromonas</taxon>
    </lineage>
</organism>
<dbReference type="PANTHER" id="PTHR30572:SF4">
    <property type="entry name" value="ABC TRANSPORTER PERMEASE YTRF"/>
    <property type="match status" value="1"/>
</dbReference>
<dbReference type="STRING" id="187330.AMS58_17960"/>
<evidence type="ECO:0000256" key="3">
    <source>
        <dbReference type="ARBA" id="ARBA00022692"/>
    </source>
</evidence>
<dbReference type="PANTHER" id="PTHR30572">
    <property type="entry name" value="MEMBRANE COMPONENT OF TRANSPORTER-RELATED"/>
    <property type="match status" value="1"/>
</dbReference>
<evidence type="ECO:0000256" key="5">
    <source>
        <dbReference type="ARBA" id="ARBA00023136"/>
    </source>
</evidence>
<dbReference type="AlphaFoldDB" id="A0A0N1MS52"/>
<comment type="similarity">
    <text evidence="6">Belongs to the ABC-4 integral membrane protein family.</text>
</comment>
<keyword evidence="3 7" id="KW-0812">Transmembrane</keyword>
<feature type="transmembrane region" description="Helical" evidence="7">
    <location>
        <begin position="373"/>
        <end position="395"/>
    </location>
</feature>
<dbReference type="Pfam" id="PF02687">
    <property type="entry name" value="FtsX"/>
    <property type="match status" value="1"/>
</dbReference>
<evidence type="ECO:0000256" key="1">
    <source>
        <dbReference type="ARBA" id="ARBA00004651"/>
    </source>
</evidence>
<proteinExistence type="inferred from homology"/>
<comment type="caution">
    <text evidence="10">The sequence shown here is derived from an EMBL/GenBank/DDBJ whole genome shotgun (WGS) entry which is preliminary data.</text>
</comment>
<evidence type="ECO:0000313" key="10">
    <source>
        <dbReference type="EMBL" id="KPH58622.1"/>
    </source>
</evidence>
<dbReference type="PATRIC" id="fig|187330.3.peg.2187"/>
<gene>
    <name evidence="10" type="ORF">ADS77_17730</name>
</gene>
<comment type="subcellular location">
    <subcellularLocation>
        <location evidence="1">Cell membrane</location>
        <topology evidence="1">Multi-pass membrane protein</topology>
    </subcellularLocation>
</comment>
<evidence type="ECO:0000256" key="2">
    <source>
        <dbReference type="ARBA" id="ARBA00022475"/>
    </source>
</evidence>
<keyword evidence="11" id="KW-1185">Reference proteome</keyword>
<sequence length="412" mass="44721">MFKSAIAIIEGTKAALMAIKANAMRSALTCLGIIIGVAAVITVVAVMQGFTKQINDQLADMAPDVTSIKPFTSIEQEMVGKNAKLTYTDFLTLKARVKEAETFTALMFTWRFSGGAEYGNKSHSSRVMGTEQDYQKAYRTFPELGRFIRAEDDEKRRRVAFIGPSIIEKLNLPENPVGEYIKLGGEWFRIIGVAEKQGSLLGFDQDDYINIPISTMSALEGANSSSNVQIMFRLKEGSDEELVLAKITRILRQLHKLKDDDENDFEFETAEKARANVDKFTGSATAITAGIVGISLIVGGIGVMNIMLVSVTERTRVIGTLKALGATPGFIMLQFLVEAVVLSLFGGLIGLAIGYGAATLISLSMPSMPDAYIPAWAVMLSFGFTSLIGIVFGLAPAIKAARLNPIDALRYE</sequence>
<feature type="domain" description="ABC3 transporter permease C-terminal" evidence="8">
    <location>
        <begin position="291"/>
        <end position="405"/>
    </location>
</feature>
<dbReference type="InterPro" id="IPR025857">
    <property type="entry name" value="MacB_PCD"/>
</dbReference>
<feature type="transmembrane region" description="Helical" evidence="7">
    <location>
        <begin position="286"/>
        <end position="309"/>
    </location>
</feature>
<dbReference type="InterPro" id="IPR003838">
    <property type="entry name" value="ABC3_permease_C"/>
</dbReference>
<dbReference type="EMBL" id="LHPH01000025">
    <property type="protein sequence ID" value="KPH58622.1"/>
    <property type="molecule type" value="Genomic_DNA"/>
</dbReference>
<evidence type="ECO:0000313" key="11">
    <source>
        <dbReference type="Proteomes" id="UP000037848"/>
    </source>
</evidence>
<protein>
    <submittedName>
        <fullName evidence="10">Multidrug ABC transporter substrate-binding protein</fullName>
    </submittedName>
</protein>
<feature type="transmembrane region" description="Helical" evidence="7">
    <location>
        <begin position="330"/>
        <end position="353"/>
    </location>
</feature>
<dbReference type="InterPro" id="IPR050250">
    <property type="entry name" value="Macrolide_Exporter_MacB"/>
</dbReference>
<accession>A0A0N1MS52</accession>
<evidence type="ECO:0000259" key="8">
    <source>
        <dbReference type="Pfam" id="PF02687"/>
    </source>
</evidence>
<evidence type="ECO:0000256" key="7">
    <source>
        <dbReference type="SAM" id="Phobius"/>
    </source>
</evidence>
<feature type="transmembrane region" description="Helical" evidence="7">
    <location>
        <begin position="27"/>
        <end position="47"/>
    </location>
</feature>
<dbReference type="GO" id="GO:0022857">
    <property type="term" value="F:transmembrane transporter activity"/>
    <property type="evidence" value="ECO:0007669"/>
    <property type="project" value="TreeGrafter"/>
</dbReference>
<dbReference type="Pfam" id="PF12704">
    <property type="entry name" value="MacB_PCD"/>
    <property type="match status" value="1"/>
</dbReference>
<evidence type="ECO:0000256" key="4">
    <source>
        <dbReference type="ARBA" id="ARBA00022989"/>
    </source>
</evidence>
<keyword evidence="2" id="KW-1003">Cell membrane</keyword>
<keyword evidence="4 7" id="KW-1133">Transmembrane helix</keyword>
<name>A0A0N1MS52_9GAMM</name>
<evidence type="ECO:0000256" key="6">
    <source>
        <dbReference type="ARBA" id="ARBA00038076"/>
    </source>
</evidence>
<dbReference type="GO" id="GO:0005886">
    <property type="term" value="C:plasma membrane"/>
    <property type="evidence" value="ECO:0007669"/>
    <property type="project" value="UniProtKB-SubCell"/>
</dbReference>
<dbReference type="RefSeq" id="WP_054206404.1">
    <property type="nucleotide sequence ID" value="NZ_LHPH01000025.1"/>
</dbReference>
<keyword evidence="5 7" id="KW-0472">Membrane</keyword>
<dbReference type="Proteomes" id="UP000037848">
    <property type="component" value="Unassembled WGS sequence"/>
</dbReference>
<dbReference type="OrthoDB" id="9770036at2"/>
<evidence type="ECO:0000259" key="9">
    <source>
        <dbReference type="Pfam" id="PF12704"/>
    </source>
</evidence>
<feature type="domain" description="MacB-like periplasmic core" evidence="9">
    <location>
        <begin position="26"/>
        <end position="249"/>
    </location>
</feature>
<reference evidence="10 11" key="1">
    <citation type="submission" date="2015-08" db="EMBL/GenBank/DDBJ databases">
        <title>Draft Genome Sequence of Pseudoalteromonas porphyrae UCD-SED14.</title>
        <authorList>
            <person name="Coil D.A."/>
            <person name="Jospin G."/>
            <person name="Lee R.D."/>
            <person name="Eisen J.A."/>
        </authorList>
    </citation>
    <scope>NUCLEOTIDE SEQUENCE [LARGE SCALE GENOMIC DNA]</scope>
    <source>
        <strain evidence="10 11">UCD-SED14</strain>
    </source>
</reference>